<feature type="transmembrane region" description="Helical" evidence="1">
    <location>
        <begin position="111"/>
        <end position="131"/>
    </location>
</feature>
<name>A0ABY7P9R7_9ACTN</name>
<evidence type="ECO:0000313" key="2">
    <source>
        <dbReference type="EMBL" id="WBO66362.1"/>
    </source>
</evidence>
<keyword evidence="3" id="KW-1185">Reference proteome</keyword>
<accession>A0ABY7P9R7</accession>
<organism evidence="2 3">
    <name type="scientific">Streptomyces camelliae</name>
    <dbReference type="NCBI Taxonomy" id="3004093"/>
    <lineage>
        <taxon>Bacteria</taxon>
        <taxon>Bacillati</taxon>
        <taxon>Actinomycetota</taxon>
        <taxon>Actinomycetes</taxon>
        <taxon>Kitasatosporales</taxon>
        <taxon>Streptomycetaceae</taxon>
        <taxon>Streptomyces</taxon>
    </lineage>
</organism>
<dbReference type="Proteomes" id="UP001212326">
    <property type="component" value="Chromosome"/>
</dbReference>
<reference evidence="2 3" key="1">
    <citation type="submission" date="2022-12" db="EMBL/GenBank/DDBJ databases">
        <authorList>
            <person name="Mo P."/>
        </authorList>
    </citation>
    <scope>NUCLEOTIDE SEQUENCE [LARGE SCALE GENOMIC DNA]</scope>
    <source>
        <strain evidence="2 3">HUAS 2-6</strain>
    </source>
</reference>
<gene>
    <name evidence="2" type="ORF">O1G22_27910</name>
</gene>
<sequence>MATEMGAARRLGFILGRMGRCALTYVLLHTAAWVAISQTVWWKEGFLEIMTLGMGMLLIIGIPTLFIAVFAVWVHNQMETVRFRVLLALPLIVCAWPLLASSAGEPLVFQVMAQIAFAALIPTPFFPSGWLEEAAR</sequence>
<evidence type="ECO:0000256" key="1">
    <source>
        <dbReference type="SAM" id="Phobius"/>
    </source>
</evidence>
<keyword evidence="1" id="KW-0472">Membrane</keyword>
<keyword evidence="1" id="KW-0812">Transmembrane</keyword>
<feature type="transmembrane region" description="Helical" evidence="1">
    <location>
        <begin position="54"/>
        <end position="74"/>
    </location>
</feature>
<evidence type="ECO:0008006" key="4">
    <source>
        <dbReference type="Google" id="ProtNLM"/>
    </source>
</evidence>
<dbReference type="EMBL" id="CP115300">
    <property type="protein sequence ID" value="WBO66362.1"/>
    <property type="molecule type" value="Genomic_DNA"/>
</dbReference>
<protein>
    <recommendedName>
        <fullName evidence="4">Acyltransferase 3 domain-containing protein</fullName>
    </recommendedName>
</protein>
<evidence type="ECO:0000313" key="3">
    <source>
        <dbReference type="Proteomes" id="UP001212326"/>
    </source>
</evidence>
<dbReference type="RefSeq" id="WP_270083841.1">
    <property type="nucleotide sequence ID" value="NZ_CP115300.1"/>
</dbReference>
<keyword evidence="1" id="KW-1133">Transmembrane helix</keyword>
<proteinExistence type="predicted"/>
<feature type="transmembrane region" description="Helical" evidence="1">
    <location>
        <begin position="81"/>
        <end position="99"/>
    </location>
</feature>
<feature type="transmembrane region" description="Helical" evidence="1">
    <location>
        <begin position="21"/>
        <end position="42"/>
    </location>
</feature>